<evidence type="ECO:0000256" key="9">
    <source>
        <dbReference type="SAM" id="Phobius"/>
    </source>
</evidence>
<keyword evidence="5 9" id="KW-0812">Transmembrane</keyword>
<dbReference type="InterPro" id="IPR003784">
    <property type="entry name" value="BioY"/>
</dbReference>
<organism evidence="10 11">
    <name type="scientific">Propionispira arboris</name>
    <dbReference type="NCBI Taxonomy" id="84035"/>
    <lineage>
        <taxon>Bacteria</taxon>
        <taxon>Bacillati</taxon>
        <taxon>Bacillota</taxon>
        <taxon>Negativicutes</taxon>
        <taxon>Selenomonadales</taxon>
        <taxon>Selenomonadaceae</taxon>
        <taxon>Propionispira</taxon>
    </lineage>
</organism>
<evidence type="ECO:0000256" key="8">
    <source>
        <dbReference type="PIRNR" id="PIRNR016661"/>
    </source>
</evidence>
<dbReference type="PANTHER" id="PTHR34295">
    <property type="entry name" value="BIOTIN TRANSPORTER BIOY"/>
    <property type="match status" value="1"/>
</dbReference>
<dbReference type="PANTHER" id="PTHR34295:SF4">
    <property type="entry name" value="BIOTIN TRANSPORTER BIOY-RELATED"/>
    <property type="match status" value="1"/>
</dbReference>
<keyword evidence="7 8" id="KW-0472">Membrane</keyword>
<dbReference type="RefSeq" id="WP_091835949.1">
    <property type="nucleotide sequence ID" value="NZ_FNZK01000033.1"/>
</dbReference>
<dbReference type="GO" id="GO:0015225">
    <property type="term" value="F:biotin transmembrane transporter activity"/>
    <property type="evidence" value="ECO:0007669"/>
    <property type="project" value="UniProtKB-UniRule"/>
</dbReference>
<evidence type="ECO:0000256" key="5">
    <source>
        <dbReference type="ARBA" id="ARBA00022692"/>
    </source>
</evidence>
<accession>A0A1H7D5R4</accession>
<evidence type="ECO:0000256" key="2">
    <source>
        <dbReference type="ARBA" id="ARBA00010692"/>
    </source>
</evidence>
<feature type="transmembrane region" description="Helical" evidence="9">
    <location>
        <begin position="148"/>
        <end position="168"/>
    </location>
</feature>
<keyword evidence="4 8" id="KW-1003">Cell membrane</keyword>
<name>A0A1H7D5R4_9FIRM</name>
<dbReference type="STRING" id="84035.SAMN05660742_1338"/>
<evidence type="ECO:0000256" key="4">
    <source>
        <dbReference type="ARBA" id="ARBA00022475"/>
    </source>
</evidence>
<proteinExistence type="inferred from homology"/>
<reference evidence="10 11" key="1">
    <citation type="submission" date="2016-10" db="EMBL/GenBank/DDBJ databases">
        <authorList>
            <person name="de Groot N.N."/>
        </authorList>
    </citation>
    <scope>NUCLEOTIDE SEQUENCE [LARGE SCALE GENOMIC DNA]</scope>
    <source>
        <strain evidence="10 11">DSM 2179</strain>
    </source>
</reference>
<evidence type="ECO:0000256" key="3">
    <source>
        <dbReference type="ARBA" id="ARBA00022448"/>
    </source>
</evidence>
<dbReference type="Gene3D" id="1.10.1760.20">
    <property type="match status" value="1"/>
</dbReference>
<evidence type="ECO:0000256" key="7">
    <source>
        <dbReference type="ARBA" id="ARBA00023136"/>
    </source>
</evidence>
<feature type="transmembrane region" description="Helical" evidence="9">
    <location>
        <begin position="116"/>
        <end position="136"/>
    </location>
</feature>
<feature type="transmembrane region" description="Helical" evidence="9">
    <location>
        <begin position="9"/>
        <end position="27"/>
    </location>
</feature>
<evidence type="ECO:0000313" key="11">
    <source>
        <dbReference type="Proteomes" id="UP000199662"/>
    </source>
</evidence>
<feature type="transmembrane region" description="Helical" evidence="9">
    <location>
        <begin position="62"/>
        <end position="82"/>
    </location>
</feature>
<keyword evidence="11" id="KW-1185">Reference proteome</keyword>
<gene>
    <name evidence="10" type="ORF">SAMN05660742_1338</name>
</gene>
<dbReference type="AlphaFoldDB" id="A0A1H7D5R4"/>
<keyword evidence="3 8" id="KW-0813">Transport</keyword>
<feature type="transmembrane region" description="Helical" evidence="9">
    <location>
        <begin position="88"/>
        <end position="104"/>
    </location>
</feature>
<protein>
    <recommendedName>
        <fullName evidence="8">Biotin transporter</fullName>
    </recommendedName>
</protein>
<evidence type="ECO:0000256" key="1">
    <source>
        <dbReference type="ARBA" id="ARBA00004651"/>
    </source>
</evidence>
<dbReference type="PIRSF" id="PIRSF016661">
    <property type="entry name" value="BioY"/>
    <property type="match status" value="1"/>
</dbReference>
<dbReference type="Pfam" id="PF02632">
    <property type="entry name" value="BioY"/>
    <property type="match status" value="1"/>
</dbReference>
<sequence length="180" mass="19001">MNQSTLTNLIYPAFCAALISVMGFISIPLPFSPVPITGQTLAIMLTGTLLKPKLTFWSLTIYLLLGAVGLPVFAGFSGGIGAFTSPSGGYLISYLPGAVLISLLKGSSNTLARLALANLLGGIGIVYLIGVPWLAWITDMSMGKALSVGFLPFILGDLVKLCMAVLIGQKLHRHLEQLHN</sequence>
<comment type="subcellular location">
    <subcellularLocation>
        <location evidence="1 8">Cell membrane</location>
        <topology evidence="1 8">Multi-pass membrane protein</topology>
    </subcellularLocation>
</comment>
<dbReference type="GO" id="GO:0005886">
    <property type="term" value="C:plasma membrane"/>
    <property type="evidence" value="ECO:0007669"/>
    <property type="project" value="UniProtKB-SubCell"/>
</dbReference>
<dbReference type="Proteomes" id="UP000199662">
    <property type="component" value="Unassembled WGS sequence"/>
</dbReference>
<dbReference type="EMBL" id="FNZK01000033">
    <property type="protein sequence ID" value="SEJ97183.1"/>
    <property type="molecule type" value="Genomic_DNA"/>
</dbReference>
<keyword evidence="6 9" id="KW-1133">Transmembrane helix</keyword>
<evidence type="ECO:0000256" key="6">
    <source>
        <dbReference type="ARBA" id="ARBA00022989"/>
    </source>
</evidence>
<evidence type="ECO:0000313" key="10">
    <source>
        <dbReference type="EMBL" id="SEJ97183.1"/>
    </source>
</evidence>
<comment type="similarity">
    <text evidence="2 8">Belongs to the BioY family.</text>
</comment>